<dbReference type="GO" id="GO:0006310">
    <property type="term" value="P:DNA recombination"/>
    <property type="evidence" value="ECO:0007669"/>
    <property type="project" value="InterPro"/>
</dbReference>
<gene>
    <name evidence="12" type="primary">priA</name>
    <name evidence="15" type="ordered locus">Clole_1772</name>
</gene>
<feature type="binding site" evidence="12">
    <location>
        <position position="463"/>
    </location>
    <ligand>
        <name>Zn(2+)</name>
        <dbReference type="ChEBI" id="CHEBI:29105"/>
        <label>2</label>
    </ligand>
</feature>
<evidence type="ECO:0000256" key="4">
    <source>
        <dbReference type="ARBA" id="ARBA00022741"/>
    </source>
</evidence>
<dbReference type="PROSITE" id="PS51192">
    <property type="entry name" value="HELICASE_ATP_BIND_1"/>
    <property type="match status" value="1"/>
</dbReference>
<keyword evidence="4 12" id="KW-0547">Nucleotide-binding</keyword>
<dbReference type="PANTHER" id="PTHR30580">
    <property type="entry name" value="PRIMOSOMAL PROTEIN N"/>
    <property type="match status" value="1"/>
</dbReference>
<name>F2JMH7_CELLD</name>
<dbReference type="InterPro" id="IPR041222">
    <property type="entry name" value="PriA_3primeBD"/>
</dbReference>
<dbReference type="GO" id="GO:0043138">
    <property type="term" value="F:3'-5' DNA helicase activity"/>
    <property type="evidence" value="ECO:0007669"/>
    <property type="project" value="UniProtKB-EC"/>
</dbReference>
<dbReference type="NCBIfam" id="TIGR00595">
    <property type="entry name" value="priA"/>
    <property type="match status" value="1"/>
</dbReference>
<dbReference type="HAMAP" id="MF_00983">
    <property type="entry name" value="PriA"/>
    <property type="match status" value="1"/>
</dbReference>
<reference evidence="15 16" key="1">
    <citation type="journal article" date="2011" name="J. Bacteriol.">
        <title>Complete genome sequence of the cellulose-degrading bacterium Cellulosilyticum lentocellum.</title>
        <authorList>
            <consortium name="US DOE Joint Genome Institute"/>
            <person name="Miller D.A."/>
            <person name="Suen G."/>
            <person name="Bruce D."/>
            <person name="Copeland A."/>
            <person name="Cheng J.F."/>
            <person name="Detter C."/>
            <person name="Goodwin L.A."/>
            <person name="Han C.S."/>
            <person name="Hauser L.J."/>
            <person name="Land M.L."/>
            <person name="Lapidus A."/>
            <person name="Lucas S."/>
            <person name="Meincke L."/>
            <person name="Pitluck S."/>
            <person name="Tapia R."/>
            <person name="Teshima H."/>
            <person name="Woyke T."/>
            <person name="Fox B.G."/>
            <person name="Angert E.R."/>
            <person name="Currie C.R."/>
        </authorList>
    </citation>
    <scope>NUCLEOTIDE SEQUENCE [LARGE SCALE GENOMIC DNA]</scope>
    <source>
        <strain evidence="16">ATCC 49066 / DSM 5427 / NCIMB 11756 / RHM5</strain>
    </source>
</reference>
<dbReference type="GO" id="GO:0005524">
    <property type="term" value="F:ATP binding"/>
    <property type="evidence" value="ECO:0007669"/>
    <property type="project" value="UniProtKB-UniRule"/>
</dbReference>
<keyword evidence="8 12" id="KW-0067">ATP-binding</keyword>
<dbReference type="SMART" id="SM00490">
    <property type="entry name" value="HELICc"/>
    <property type="match status" value="1"/>
</dbReference>
<keyword evidence="3 12" id="KW-0479">Metal-binding</keyword>
<protein>
    <recommendedName>
        <fullName evidence="12">Replication restart protein PriA</fullName>
    </recommendedName>
    <alternativeName>
        <fullName evidence="12">ATP-dependent DNA helicase PriA</fullName>
        <ecNumber evidence="12">5.6.2.4</ecNumber>
    </alternativeName>
    <alternativeName>
        <fullName evidence="12">DNA 3'-5' helicase PriA</fullName>
    </alternativeName>
</protein>
<evidence type="ECO:0000256" key="10">
    <source>
        <dbReference type="ARBA" id="ARBA00023235"/>
    </source>
</evidence>
<dbReference type="GO" id="GO:0006270">
    <property type="term" value="P:DNA replication initiation"/>
    <property type="evidence" value="ECO:0007669"/>
    <property type="project" value="TreeGrafter"/>
</dbReference>
<dbReference type="eggNOG" id="COG1198">
    <property type="taxonomic scope" value="Bacteria"/>
</dbReference>
<dbReference type="HOGENOM" id="CLU_013353_3_1_9"/>
<keyword evidence="7 12" id="KW-0862">Zinc</keyword>
<dbReference type="PROSITE" id="PS51194">
    <property type="entry name" value="HELICASE_CTER"/>
    <property type="match status" value="1"/>
</dbReference>
<dbReference type="InterPro" id="IPR042115">
    <property type="entry name" value="PriA_3primeBD_sf"/>
</dbReference>
<evidence type="ECO:0000256" key="2">
    <source>
        <dbReference type="ARBA" id="ARBA00022705"/>
    </source>
</evidence>
<comment type="similarity">
    <text evidence="12">Belongs to the helicase family. PriA subfamily.</text>
</comment>
<dbReference type="InterPro" id="IPR040498">
    <property type="entry name" value="PriA_CRR"/>
</dbReference>
<sequence length="752" mass="85643">MPCYAQIIIQFATVNEIDRPFTYEVAPEISSRIQVGQRVKVPFGRYNHLQLGYVVKLMNEVQETGYRLKKVAVLIDEKPILDNKQLELISFIVDYYATSYAAAIDVVLPPGLKEQPIAVEEMSEKKVRLVEDRIKLKAYCNANAHKQIFAKQKWLIDYLREHTDINQKELLALPEVSASSLKTLEKNGCIYIEEEKVVYRPDPICEMRFKTLNDQQEQAVQYLKALNEANVYRTILLEGVTGSGKTEVFLHAIREVLMHGGTALVLVPEIALTDQTLFRFKERFGNRVALSHSRMSAKERQRLYMRAKNNEVSIIIGPRSAVFMPLDNLKLIVVDEAHESSYKSETTPKYHAIDIAKKRMMQNKGQVLLATATPSIESYAAARSGEYSLLTLNKRIGEAVLPEVDIVDMRLEIQKGNNSVLSHTLFEAIKDALEADGQVMLLLNRRGYSTFINCRSCGHVIKCDHCDVSMTYHASQQILQCHYCGKTSDVPEVCPECGSKYIRFMGSGTEKVEAYLKECFGNYGVARMDMDTTTGKEGHQKILSAFRKKEVRLLIGTQMIAKGHDFPAVTLVGVLSADLSLFMQDFRSNERTYQLLTQAMGRAGRGKEKGRVVIQTYNPNHLVMEVIRNNAQEAFYEQELANREMLGYPPYTHIFSILVSGLDEGEVIRTIQLLSQYYRYYSQKGQSHFRVIGPTSAVISKIGDEYRWRLLIVGEEREKLLIYGKFCLEKFYNKEKVSGTKIQWDVDPLAML</sequence>
<dbReference type="Gene3D" id="3.40.1440.60">
    <property type="entry name" value="PriA, 3(prime) DNA-binding domain"/>
    <property type="match status" value="1"/>
</dbReference>
<dbReference type="STRING" id="642492.Clole_1772"/>
<dbReference type="PANTHER" id="PTHR30580:SF0">
    <property type="entry name" value="PRIMOSOMAL PROTEIN N"/>
    <property type="match status" value="1"/>
</dbReference>
<dbReference type="EC" id="5.6.2.4" evidence="12"/>
<dbReference type="InterPro" id="IPR001650">
    <property type="entry name" value="Helicase_C-like"/>
</dbReference>
<evidence type="ECO:0000313" key="15">
    <source>
        <dbReference type="EMBL" id="ADZ83495.1"/>
    </source>
</evidence>
<dbReference type="Proteomes" id="UP000008467">
    <property type="component" value="Chromosome"/>
</dbReference>
<keyword evidence="10 12" id="KW-0413">Isomerase</keyword>
<dbReference type="InterPro" id="IPR041236">
    <property type="entry name" value="PriA_C"/>
</dbReference>
<evidence type="ECO:0000256" key="9">
    <source>
        <dbReference type="ARBA" id="ARBA00023125"/>
    </source>
</evidence>
<dbReference type="GO" id="GO:1990077">
    <property type="term" value="C:primosome complex"/>
    <property type="evidence" value="ECO:0007669"/>
    <property type="project" value="UniProtKB-UniRule"/>
</dbReference>
<dbReference type="CDD" id="cd17929">
    <property type="entry name" value="DEXHc_priA"/>
    <property type="match status" value="1"/>
</dbReference>
<dbReference type="InterPro" id="IPR014001">
    <property type="entry name" value="Helicase_ATP-bd"/>
</dbReference>
<accession>F2JMH7</accession>
<comment type="catalytic activity">
    <reaction evidence="12">
        <text>Couples ATP hydrolysis with the unwinding of duplex DNA by translocating in the 3'-5' direction.</text>
        <dbReference type="EC" id="5.6.2.4"/>
    </reaction>
</comment>
<comment type="function">
    <text evidence="12">Initiates the restart of stalled replication forks, which reloads the replicative helicase on sites other than the origin of replication. Recognizes and binds to abandoned replication forks and remodels them to uncover a helicase loading site. Promotes assembly of the primosome at these replication forks.</text>
</comment>
<evidence type="ECO:0000256" key="12">
    <source>
        <dbReference type="HAMAP-Rule" id="MF_00983"/>
    </source>
</evidence>
<evidence type="ECO:0000256" key="3">
    <source>
        <dbReference type="ARBA" id="ARBA00022723"/>
    </source>
</evidence>
<dbReference type="GO" id="GO:0008270">
    <property type="term" value="F:zinc ion binding"/>
    <property type="evidence" value="ECO:0007669"/>
    <property type="project" value="UniProtKB-UniRule"/>
</dbReference>
<dbReference type="SUPFAM" id="SSF52540">
    <property type="entry name" value="P-loop containing nucleoside triphosphate hydrolases"/>
    <property type="match status" value="2"/>
</dbReference>
<dbReference type="FunFam" id="3.40.50.300:FF:000489">
    <property type="entry name" value="Primosome assembly protein PriA"/>
    <property type="match status" value="1"/>
</dbReference>
<dbReference type="Pfam" id="PF18074">
    <property type="entry name" value="PriA_C"/>
    <property type="match status" value="1"/>
</dbReference>
<dbReference type="SMART" id="SM00487">
    <property type="entry name" value="DEXDc"/>
    <property type="match status" value="1"/>
</dbReference>
<feature type="binding site" evidence="12">
    <location>
        <position position="466"/>
    </location>
    <ligand>
        <name>Zn(2+)</name>
        <dbReference type="ChEBI" id="CHEBI:29105"/>
        <label>2</label>
    </ligand>
</feature>
<dbReference type="Pfam" id="PF00271">
    <property type="entry name" value="Helicase_C"/>
    <property type="match status" value="1"/>
</dbReference>
<dbReference type="Gene3D" id="3.40.50.300">
    <property type="entry name" value="P-loop containing nucleotide triphosphate hydrolases"/>
    <property type="match status" value="2"/>
</dbReference>
<evidence type="ECO:0000259" key="13">
    <source>
        <dbReference type="PROSITE" id="PS51192"/>
    </source>
</evidence>
<feature type="binding site" evidence="12">
    <location>
        <position position="494"/>
    </location>
    <ligand>
        <name>Zn(2+)</name>
        <dbReference type="ChEBI" id="CHEBI:29105"/>
        <label>1</label>
    </ligand>
</feature>
<dbReference type="InterPro" id="IPR005259">
    <property type="entry name" value="PriA"/>
</dbReference>
<keyword evidence="9 12" id="KW-0238">DNA-binding</keyword>
<evidence type="ECO:0000256" key="7">
    <source>
        <dbReference type="ARBA" id="ARBA00022833"/>
    </source>
</evidence>
<feature type="binding site" evidence="12">
    <location>
        <position position="454"/>
    </location>
    <ligand>
        <name>Zn(2+)</name>
        <dbReference type="ChEBI" id="CHEBI:29105"/>
        <label>1</label>
    </ligand>
</feature>
<dbReference type="EMBL" id="CP002582">
    <property type="protein sequence ID" value="ADZ83495.1"/>
    <property type="molecule type" value="Genomic_DNA"/>
</dbReference>
<evidence type="ECO:0000256" key="6">
    <source>
        <dbReference type="ARBA" id="ARBA00022806"/>
    </source>
</evidence>
<keyword evidence="16" id="KW-1185">Reference proteome</keyword>
<feature type="binding site" evidence="12">
    <location>
        <position position="497"/>
    </location>
    <ligand>
        <name>Zn(2+)</name>
        <dbReference type="ChEBI" id="CHEBI:29105"/>
        <label>1</label>
    </ligand>
</feature>
<dbReference type="Pfam" id="PF18319">
    <property type="entry name" value="Zn_ribbon_PriA"/>
    <property type="match status" value="1"/>
</dbReference>
<dbReference type="RefSeq" id="WP_013656792.1">
    <property type="nucleotide sequence ID" value="NC_015275.1"/>
</dbReference>
<evidence type="ECO:0000259" key="14">
    <source>
        <dbReference type="PROSITE" id="PS51194"/>
    </source>
</evidence>
<evidence type="ECO:0000256" key="1">
    <source>
        <dbReference type="ARBA" id="ARBA00022515"/>
    </source>
</evidence>
<evidence type="ECO:0000313" key="16">
    <source>
        <dbReference type="Proteomes" id="UP000008467"/>
    </source>
</evidence>
<feature type="domain" description="Helicase ATP-binding" evidence="13">
    <location>
        <begin position="226"/>
        <end position="392"/>
    </location>
</feature>
<feature type="binding site" evidence="12">
    <location>
        <position position="484"/>
    </location>
    <ligand>
        <name>Zn(2+)</name>
        <dbReference type="ChEBI" id="CHEBI:29105"/>
        <label>2</label>
    </ligand>
</feature>
<dbReference type="AlphaFoldDB" id="F2JMH7"/>
<dbReference type="Pfam" id="PF00270">
    <property type="entry name" value="DEAD"/>
    <property type="match status" value="1"/>
</dbReference>
<dbReference type="InterPro" id="IPR011545">
    <property type="entry name" value="DEAD/DEAH_box_helicase_dom"/>
</dbReference>
<organism evidence="15 16">
    <name type="scientific">Cellulosilyticum lentocellum (strain ATCC 49066 / DSM 5427 / NCIMB 11756 / RHM5)</name>
    <name type="common">Clostridium lentocellum</name>
    <dbReference type="NCBI Taxonomy" id="642492"/>
    <lineage>
        <taxon>Bacteria</taxon>
        <taxon>Bacillati</taxon>
        <taxon>Bacillota</taxon>
        <taxon>Clostridia</taxon>
        <taxon>Lachnospirales</taxon>
        <taxon>Cellulosilyticaceae</taxon>
        <taxon>Cellulosilyticum</taxon>
    </lineage>
</organism>
<keyword evidence="5 12" id="KW-0378">Hydrolase</keyword>
<dbReference type="InterPro" id="IPR027417">
    <property type="entry name" value="P-loop_NTPase"/>
</dbReference>
<dbReference type="GO" id="GO:0003677">
    <property type="term" value="F:DNA binding"/>
    <property type="evidence" value="ECO:0007669"/>
    <property type="project" value="UniProtKB-UniRule"/>
</dbReference>
<evidence type="ECO:0000256" key="5">
    <source>
        <dbReference type="ARBA" id="ARBA00022801"/>
    </source>
</evidence>
<keyword evidence="2 12" id="KW-0235">DNA replication</keyword>
<comment type="cofactor">
    <cofactor evidence="12">
        <name>Zn(2+)</name>
        <dbReference type="ChEBI" id="CHEBI:29105"/>
    </cofactor>
    <text evidence="12">Binds 2 zinc ions per subunit.</text>
</comment>
<evidence type="ECO:0000256" key="11">
    <source>
        <dbReference type="ARBA" id="ARBA00048988"/>
    </source>
</evidence>
<feature type="binding site" evidence="12">
    <location>
        <position position="481"/>
    </location>
    <ligand>
        <name>Zn(2+)</name>
        <dbReference type="ChEBI" id="CHEBI:29105"/>
        <label>2</label>
    </ligand>
</feature>
<comment type="subunit">
    <text evidence="12">Component of the replication restart primosome.</text>
</comment>
<dbReference type="KEGG" id="cle:Clole_1772"/>
<evidence type="ECO:0000256" key="8">
    <source>
        <dbReference type="ARBA" id="ARBA00022840"/>
    </source>
</evidence>
<dbReference type="GO" id="GO:0006302">
    <property type="term" value="P:double-strand break repair"/>
    <property type="evidence" value="ECO:0007669"/>
    <property type="project" value="InterPro"/>
</dbReference>
<feature type="binding site" evidence="12">
    <location>
        <position position="457"/>
    </location>
    <ligand>
        <name>Zn(2+)</name>
        <dbReference type="ChEBI" id="CHEBI:29105"/>
        <label>1</label>
    </ligand>
</feature>
<keyword evidence="1 12" id="KW-0639">Primosome</keyword>
<comment type="catalytic activity">
    <reaction evidence="11 12">
        <text>ATP + H2O = ADP + phosphate + H(+)</text>
        <dbReference type="Rhea" id="RHEA:13065"/>
        <dbReference type="ChEBI" id="CHEBI:15377"/>
        <dbReference type="ChEBI" id="CHEBI:15378"/>
        <dbReference type="ChEBI" id="CHEBI:30616"/>
        <dbReference type="ChEBI" id="CHEBI:43474"/>
        <dbReference type="ChEBI" id="CHEBI:456216"/>
        <dbReference type="EC" id="5.6.2.4"/>
    </reaction>
</comment>
<feature type="domain" description="Helicase C-terminal" evidence="14">
    <location>
        <begin position="489"/>
        <end position="643"/>
    </location>
</feature>
<keyword evidence="6 12" id="KW-0347">Helicase</keyword>
<dbReference type="Pfam" id="PF17764">
    <property type="entry name" value="PriA_3primeBD"/>
    <property type="match status" value="1"/>
</dbReference>
<dbReference type="GO" id="GO:0016887">
    <property type="term" value="F:ATP hydrolysis activity"/>
    <property type="evidence" value="ECO:0007669"/>
    <property type="project" value="RHEA"/>
</dbReference>
<dbReference type="CDD" id="cd18804">
    <property type="entry name" value="SF2_C_priA"/>
    <property type="match status" value="1"/>
</dbReference>
<dbReference type="GO" id="GO:0006269">
    <property type="term" value="P:DNA replication, synthesis of primer"/>
    <property type="evidence" value="ECO:0007669"/>
    <property type="project" value="UniProtKB-KW"/>
</dbReference>
<proteinExistence type="inferred from homology"/>